<dbReference type="GO" id="GO:0016301">
    <property type="term" value="F:kinase activity"/>
    <property type="evidence" value="ECO:0007669"/>
    <property type="project" value="InterPro"/>
</dbReference>
<dbReference type="Pfam" id="PF02661">
    <property type="entry name" value="Fic"/>
    <property type="match status" value="1"/>
</dbReference>
<evidence type="ECO:0000313" key="3">
    <source>
        <dbReference type="Proteomes" id="UP000266327"/>
    </source>
</evidence>
<protein>
    <submittedName>
        <fullName evidence="2">Type II toxin-antitoxin system death-on-curing family toxin</fullName>
    </submittedName>
</protein>
<dbReference type="InterPro" id="IPR036597">
    <property type="entry name" value="Fido-like_dom_sf"/>
</dbReference>
<evidence type="ECO:0000259" key="1">
    <source>
        <dbReference type="PROSITE" id="PS51459"/>
    </source>
</evidence>
<dbReference type="EMBL" id="QYUQ01000002">
    <property type="protein sequence ID" value="RJG02025.1"/>
    <property type="molecule type" value="Genomic_DNA"/>
</dbReference>
<feature type="domain" description="Fido" evidence="1">
    <location>
        <begin position="6"/>
        <end position="124"/>
    </location>
</feature>
<dbReference type="NCBIfam" id="TIGR01550">
    <property type="entry name" value="DOC_P1"/>
    <property type="match status" value="1"/>
</dbReference>
<dbReference type="PANTHER" id="PTHR39426:SF1">
    <property type="entry name" value="HOMOLOGY TO DEATH-ON-CURING PROTEIN OF PHAGE P1"/>
    <property type="match status" value="1"/>
</dbReference>
<dbReference type="SUPFAM" id="SSF140931">
    <property type="entry name" value="Fic-like"/>
    <property type="match status" value="1"/>
</dbReference>
<dbReference type="InterPro" id="IPR003812">
    <property type="entry name" value="Fido"/>
</dbReference>
<dbReference type="PIRSF" id="PIRSF018297">
    <property type="entry name" value="Doc"/>
    <property type="match status" value="1"/>
</dbReference>
<dbReference type="AlphaFoldDB" id="A0A3A3G2X8"/>
<sequence length="128" mass="14214">MNWRWVREDVVLAVHDVQLAQHGGLDGVRDMNAIQAALARPQQLDTYGDPAPDVFDLAAAYAYGLAKNHGFADGNKRTAWIVARLFLLDNDIKIQFSQPDAIQAMLGVAGGTMEEAVFAQWLRTRQFT</sequence>
<dbReference type="RefSeq" id="WP_119785487.1">
    <property type="nucleotide sequence ID" value="NZ_QYUQ01000002.1"/>
</dbReference>
<dbReference type="Proteomes" id="UP000266327">
    <property type="component" value="Unassembled WGS sequence"/>
</dbReference>
<name>A0A3A3G2X8_9BURK</name>
<evidence type="ECO:0000313" key="2">
    <source>
        <dbReference type="EMBL" id="RJG02025.1"/>
    </source>
</evidence>
<dbReference type="PANTHER" id="PTHR39426">
    <property type="entry name" value="HOMOLOGY TO DEATH-ON-CURING PROTEIN OF PHAGE P1"/>
    <property type="match status" value="1"/>
</dbReference>
<dbReference type="OrthoDB" id="9802752at2"/>
<comment type="caution">
    <text evidence="2">The sequence shown here is derived from an EMBL/GenBank/DDBJ whole genome shotgun (WGS) entry which is preliminary data.</text>
</comment>
<dbReference type="InterPro" id="IPR053737">
    <property type="entry name" value="Type_II_TA_Toxin"/>
</dbReference>
<proteinExistence type="predicted"/>
<dbReference type="InterPro" id="IPR006440">
    <property type="entry name" value="Doc"/>
</dbReference>
<gene>
    <name evidence="2" type="ORF">D3878_10905</name>
</gene>
<accession>A0A3A3G2X8</accession>
<dbReference type="Gene3D" id="1.20.120.1870">
    <property type="entry name" value="Fic/DOC protein, Fido domain"/>
    <property type="match status" value="1"/>
</dbReference>
<organism evidence="2 3">
    <name type="scientific">Noviherbaspirillum sedimenti</name>
    <dbReference type="NCBI Taxonomy" id="2320865"/>
    <lineage>
        <taxon>Bacteria</taxon>
        <taxon>Pseudomonadati</taxon>
        <taxon>Pseudomonadota</taxon>
        <taxon>Betaproteobacteria</taxon>
        <taxon>Burkholderiales</taxon>
        <taxon>Oxalobacteraceae</taxon>
        <taxon>Noviherbaspirillum</taxon>
    </lineage>
</organism>
<reference evidence="3" key="1">
    <citation type="submission" date="2018-09" db="EMBL/GenBank/DDBJ databases">
        <authorList>
            <person name="Zhu H."/>
        </authorList>
    </citation>
    <scope>NUCLEOTIDE SEQUENCE [LARGE SCALE GENOMIC DNA]</scope>
    <source>
        <strain evidence="3">K1S02-23</strain>
    </source>
</reference>
<keyword evidence="3" id="KW-1185">Reference proteome</keyword>
<dbReference type="PROSITE" id="PS51459">
    <property type="entry name" value="FIDO"/>
    <property type="match status" value="1"/>
</dbReference>